<evidence type="ECO:0000313" key="1">
    <source>
        <dbReference type="EMBL" id="MBB3839088.1"/>
    </source>
</evidence>
<accession>A0A7W5ZKP4</accession>
<reference evidence="1 2" key="1">
    <citation type="submission" date="2020-08" db="EMBL/GenBank/DDBJ databases">
        <title>Genomic Encyclopedia of Type Strains, Phase IV (KMG-IV): sequencing the most valuable type-strain genomes for metagenomic binning, comparative biology and taxonomic classification.</title>
        <authorList>
            <person name="Goeker M."/>
        </authorList>
    </citation>
    <scope>NUCLEOTIDE SEQUENCE [LARGE SCALE GENOMIC DNA]</scope>
    <source>
        <strain evidence="1 2">DSM 17976</strain>
    </source>
</reference>
<proteinExistence type="predicted"/>
<dbReference type="AlphaFoldDB" id="A0A7W5ZKP4"/>
<evidence type="ECO:0000313" key="2">
    <source>
        <dbReference type="Proteomes" id="UP000541352"/>
    </source>
</evidence>
<keyword evidence="2" id="KW-1185">Reference proteome</keyword>
<dbReference type="EMBL" id="JACIBY010000006">
    <property type="protein sequence ID" value="MBB3839088.1"/>
    <property type="molecule type" value="Genomic_DNA"/>
</dbReference>
<dbReference type="Proteomes" id="UP000541352">
    <property type="component" value="Unassembled WGS sequence"/>
</dbReference>
<name>A0A7W5ZKP4_9BACT</name>
<comment type="caution">
    <text evidence="1">The sequence shown here is derived from an EMBL/GenBank/DDBJ whole genome shotgun (WGS) entry which is preliminary data.</text>
</comment>
<sequence length="68" mass="7697">MKPYESLQDEIQYTLESIGRVNASLVRHEAQAIPDLLAIEQYKELKINLTKQLLELLAEMDVNVAIAA</sequence>
<dbReference type="RefSeq" id="WP_122933961.1">
    <property type="nucleotide sequence ID" value="NZ_JACIBY010000006.1"/>
</dbReference>
<organism evidence="1 2">
    <name type="scientific">Runella defluvii</name>
    <dbReference type="NCBI Taxonomy" id="370973"/>
    <lineage>
        <taxon>Bacteria</taxon>
        <taxon>Pseudomonadati</taxon>
        <taxon>Bacteroidota</taxon>
        <taxon>Cytophagia</taxon>
        <taxon>Cytophagales</taxon>
        <taxon>Spirosomataceae</taxon>
        <taxon>Runella</taxon>
    </lineage>
</organism>
<protein>
    <submittedName>
        <fullName evidence="1">Uncharacterized protein</fullName>
    </submittedName>
</protein>
<gene>
    <name evidence="1" type="ORF">FHS57_003094</name>
</gene>